<reference evidence="2 3" key="1">
    <citation type="submission" date="2011-02" db="EMBL/GenBank/DDBJ databases">
        <title>The Genome Sequence of Sphaeroforma arctica JP610.</title>
        <authorList>
            <consortium name="The Broad Institute Genome Sequencing Platform"/>
            <person name="Russ C."/>
            <person name="Cuomo C."/>
            <person name="Young S.K."/>
            <person name="Zeng Q."/>
            <person name="Gargeya S."/>
            <person name="Alvarado L."/>
            <person name="Berlin A."/>
            <person name="Chapman S.B."/>
            <person name="Chen Z."/>
            <person name="Freedman E."/>
            <person name="Gellesch M."/>
            <person name="Goldberg J."/>
            <person name="Griggs A."/>
            <person name="Gujja S."/>
            <person name="Heilman E."/>
            <person name="Heiman D."/>
            <person name="Howarth C."/>
            <person name="Mehta T."/>
            <person name="Neiman D."/>
            <person name="Pearson M."/>
            <person name="Roberts A."/>
            <person name="Saif S."/>
            <person name="Shea T."/>
            <person name="Shenoy N."/>
            <person name="Sisk P."/>
            <person name="Stolte C."/>
            <person name="Sykes S."/>
            <person name="White J."/>
            <person name="Yandava C."/>
            <person name="Burger G."/>
            <person name="Gray M.W."/>
            <person name="Holland P.W.H."/>
            <person name="King N."/>
            <person name="Lang F.B.F."/>
            <person name="Roger A.J."/>
            <person name="Ruiz-Trillo I."/>
            <person name="Haas B."/>
            <person name="Nusbaum C."/>
            <person name="Birren B."/>
        </authorList>
    </citation>
    <scope>NUCLEOTIDE SEQUENCE [LARGE SCALE GENOMIC DNA]</scope>
    <source>
        <strain evidence="2 3">JP610</strain>
    </source>
</reference>
<accession>A0A0L0FXI7</accession>
<feature type="compositionally biased region" description="Acidic residues" evidence="1">
    <location>
        <begin position="17"/>
        <end position="44"/>
    </location>
</feature>
<feature type="region of interest" description="Disordered" evidence="1">
    <location>
        <begin position="1"/>
        <end position="47"/>
    </location>
</feature>
<protein>
    <submittedName>
        <fullName evidence="2">Uncharacterized protein</fullName>
    </submittedName>
</protein>
<dbReference type="EMBL" id="KQ242121">
    <property type="protein sequence ID" value="KNC80658.1"/>
    <property type="molecule type" value="Genomic_DNA"/>
</dbReference>
<dbReference type="AlphaFoldDB" id="A0A0L0FXI7"/>
<proteinExistence type="predicted"/>
<dbReference type="Proteomes" id="UP000054560">
    <property type="component" value="Unassembled WGS sequence"/>
</dbReference>
<gene>
    <name evidence="2" type="ORF">SARC_06972</name>
</gene>
<keyword evidence="3" id="KW-1185">Reference proteome</keyword>
<evidence type="ECO:0000313" key="3">
    <source>
        <dbReference type="Proteomes" id="UP000054560"/>
    </source>
</evidence>
<organism evidence="2 3">
    <name type="scientific">Sphaeroforma arctica JP610</name>
    <dbReference type="NCBI Taxonomy" id="667725"/>
    <lineage>
        <taxon>Eukaryota</taxon>
        <taxon>Ichthyosporea</taxon>
        <taxon>Ichthyophonida</taxon>
        <taxon>Sphaeroforma</taxon>
    </lineage>
</organism>
<dbReference type="GeneID" id="25907476"/>
<evidence type="ECO:0000313" key="2">
    <source>
        <dbReference type="EMBL" id="KNC80658.1"/>
    </source>
</evidence>
<dbReference type="RefSeq" id="XP_014154560.1">
    <property type="nucleotide sequence ID" value="XM_014299085.1"/>
</dbReference>
<name>A0A0L0FXI7_9EUKA</name>
<sequence>MTNNDATRPDESSSCSSDDDITVDTDTSCDSDYSGDDDDDDNSTSDDCYSGTSVMFAKLEKAIDKVAPGTSVIVRLFFMNGPSENRTPSWATTKGEKGTNDWSNASELFRKLTVHLRNEN</sequence>
<evidence type="ECO:0000256" key="1">
    <source>
        <dbReference type="SAM" id="MobiDB-lite"/>
    </source>
</evidence>